<accession>A0A0C9UUJ2</accession>
<dbReference type="AlphaFoldDB" id="A0A0C9UUJ2"/>
<dbReference type="Pfam" id="PF18803">
    <property type="entry name" value="CxC2"/>
    <property type="match status" value="1"/>
</dbReference>
<gene>
    <name evidence="2" type="ORF">M422DRAFT_189107</name>
</gene>
<proteinExistence type="predicted"/>
<keyword evidence="3" id="KW-1185">Reference proteome</keyword>
<dbReference type="OrthoDB" id="3257613at2759"/>
<name>A0A0C9UUJ2_SPHS4</name>
<reference evidence="2 3" key="1">
    <citation type="submission" date="2014-06" db="EMBL/GenBank/DDBJ databases">
        <title>Evolutionary Origins and Diversification of the Mycorrhizal Mutualists.</title>
        <authorList>
            <consortium name="DOE Joint Genome Institute"/>
            <consortium name="Mycorrhizal Genomics Consortium"/>
            <person name="Kohler A."/>
            <person name="Kuo A."/>
            <person name="Nagy L.G."/>
            <person name="Floudas D."/>
            <person name="Copeland A."/>
            <person name="Barry K.W."/>
            <person name="Cichocki N."/>
            <person name="Veneault-Fourrey C."/>
            <person name="LaButti K."/>
            <person name="Lindquist E.A."/>
            <person name="Lipzen A."/>
            <person name="Lundell T."/>
            <person name="Morin E."/>
            <person name="Murat C."/>
            <person name="Riley R."/>
            <person name="Ohm R."/>
            <person name="Sun H."/>
            <person name="Tunlid A."/>
            <person name="Henrissat B."/>
            <person name="Grigoriev I.V."/>
            <person name="Hibbett D.S."/>
            <person name="Martin F."/>
        </authorList>
    </citation>
    <scope>NUCLEOTIDE SEQUENCE [LARGE SCALE GENOMIC DNA]</scope>
    <source>
        <strain evidence="2 3">SS14</strain>
    </source>
</reference>
<dbReference type="EMBL" id="KN837293">
    <property type="protein sequence ID" value="KIJ28991.1"/>
    <property type="molecule type" value="Genomic_DNA"/>
</dbReference>
<evidence type="ECO:0000313" key="3">
    <source>
        <dbReference type="Proteomes" id="UP000054279"/>
    </source>
</evidence>
<sequence>EQLFSRRWFPASTLRPRTAITFHALKLFHLLNHVGQMSLWDYVGTMHRLTDNVCTSSDVYKPFKHVQRQWRAVRAWKRGGVRDELTPRKSGGLAMLCVSCPIPGINLDEGWENHPDR</sequence>
<dbReference type="InterPro" id="IPR041457">
    <property type="entry name" value="CxC2_KDZ-assoc"/>
</dbReference>
<protein>
    <recommendedName>
        <fullName evidence="1">CxC2-like cysteine cluster KDZ transposase-associated domain-containing protein</fullName>
    </recommendedName>
</protein>
<organism evidence="2 3">
    <name type="scientific">Sphaerobolus stellatus (strain SS14)</name>
    <dbReference type="NCBI Taxonomy" id="990650"/>
    <lineage>
        <taxon>Eukaryota</taxon>
        <taxon>Fungi</taxon>
        <taxon>Dikarya</taxon>
        <taxon>Basidiomycota</taxon>
        <taxon>Agaricomycotina</taxon>
        <taxon>Agaricomycetes</taxon>
        <taxon>Phallomycetidae</taxon>
        <taxon>Geastrales</taxon>
        <taxon>Sphaerobolaceae</taxon>
        <taxon>Sphaerobolus</taxon>
    </lineage>
</organism>
<feature type="non-terminal residue" evidence="2">
    <location>
        <position position="1"/>
    </location>
</feature>
<evidence type="ECO:0000259" key="1">
    <source>
        <dbReference type="Pfam" id="PF18803"/>
    </source>
</evidence>
<evidence type="ECO:0000313" key="2">
    <source>
        <dbReference type="EMBL" id="KIJ28991.1"/>
    </source>
</evidence>
<feature type="domain" description="CxC2-like cysteine cluster KDZ transposase-associated" evidence="1">
    <location>
        <begin position="1"/>
        <end position="53"/>
    </location>
</feature>
<dbReference type="HOGENOM" id="CLU_003703_11_1_1"/>
<dbReference type="Proteomes" id="UP000054279">
    <property type="component" value="Unassembled WGS sequence"/>
</dbReference>